<keyword evidence="1" id="KW-0812">Transmembrane</keyword>
<dbReference type="STRING" id="1391627.SAMN05216464_12811"/>
<dbReference type="Pfam" id="PF06210">
    <property type="entry name" value="DUF1003"/>
    <property type="match status" value="1"/>
</dbReference>
<evidence type="ECO:0000313" key="2">
    <source>
        <dbReference type="EMBL" id="SDF74890.1"/>
    </source>
</evidence>
<dbReference type="PANTHER" id="PTHR41386:SF1">
    <property type="entry name" value="MEMBRANE PROTEIN"/>
    <property type="match status" value="1"/>
</dbReference>
<evidence type="ECO:0000313" key="3">
    <source>
        <dbReference type="Proteomes" id="UP000199072"/>
    </source>
</evidence>
<organism evidence="2 3">
    <name type="scientific">Mucilaginibacter pineti</name>
    <dbReference type="NCBI Taxonomy" id="1391627"/>
    <lineage>
        <taxon>Bacteria</taxon>
        <taxon>Pseudomonadati</taxon>
        <taxon>Bacteroidota</taxon>
        <taxon>Sphingobacteriia</taxon>
        <taxon>Sphingobacteriales</taxon>
        <taxon>Sphingobacteriaceae</taxon>
        <taxon>Mucilaginibacter</taxon>
    </lineage>
</organism>
<evidence type="ECO:0000256" key="1">
    <source>
        <dbReference type="SAM" id="Phobius"/>
    </source>
</evidence>
<keyword evidence="1" id="KW-1133">Transmembrane helix</keyword>
<proteinExistence type="predicted"/>
<dbReference type="EMBL" id="FNAI01000028">
    <property type="protein sequence ID" value="SDF74890.1"/>
    <property type="molecule type" value="Genomic_DNA"/>
</dbReference>
<feature type="transmembrane region" description="Helical" evidence="1">
    <location>
        <begin position="39"/>
        <end position="61"/>
    </location>
</feature>
<sequence>MKKKTKDTPTELRSSLDFTKTWTDHVTVFLIDTLGSMRFLICCALFFCLWILWNIHFVSFLKPFDPFPFPILEMSVSIFAIILSVSVLINQNRQSRIETIRSQVEFEVNVRAEEEVTRILAMVHEIHQHLGLRSVHDEQIDEMKESTDLKKIQRTVGRQEEK</sequence>
<dbReference type="InterPro" id="IPR010406">
    <property type="entry name" value="DUF1003"/>
</dbReference>
<gene>
    <name evidence="2" type="ORF">SAMN05216464_12811</name>
</gene>
<dbReference type="PANTHER" id="PTHR41386">
    <property type="entry name" value="INTEGRAL MEMBRANE PROTEIN-RELATED"/>
    <property type="match status" value="1"/>
</dbReference>
<reference evidence="2 3" key="1">
    <citation type="submission" date="2016-10" db="EMBL/GenBank/DDBJ databases">
        <authorList>
            <person name="de Groot N.N."/>
        </authorList>
    </citation>
    <scope>NUCLEOTIDE SEQUENCE [LARGE SCALE GENOMIC DNA]</scope>
    <source>
        <strain evidence="2 3">47C3B</strain>
    </source>
</reference>
<protein>
    <submittedName>
        <fullName evidence="2">Uncharacterized membrane protein</fullName>
    </submittedName>
</protein>
<feature type="transmembrane region" description="Helical" evidence="1">
    <location>
        <begin position="67"/>
        <end position="89"/>
    </location>
</feature>
<dbReference type="AlphaFoldDB" id="A0A1G7NNP4"/>
<accession>A0A1G7NNP4</accession>
<keyword evidence="3" id="KW-1185">Reference proteome</keyword>
<dbReference type="OrthoDB" id="769547at2"/>
<keyword evidence="1" id="KW-0472">Membrane</keyword>
<dbReference type="Proteomes" id="UP000199072">
    <property type="component" value="Unassembled WGS sequence"/>
</dbReference>
<name>A0A1G7NNP4_9SPHI</name>